<dbReference type="AlphaFoldDB" id="A0A2I1HAW3"/>
<keyword evidence="2" id="KW-1185">Reference proteome</keyword>
<dbReference type="VEuPathDB" id="FungiDB:FUN_000308"/>
<evidence type="ECO:0000313" key="1">
    <source>
        <dbReference type="EMBL" id="PKY55985.1"/>
    </source>
</evidence>
<dbReference type="VEuPathDB" id="FungiDB:RhiirA1_478387"/>
<dbReference type="PANTHER" id="PTHR46954:SF1">
    <property type="entry name" value="C2H2-TYPE DOMAIN-CONTAINING PROTEIN"/>
    <property type="match status" value="1"/>
</dbReference>
<name>A0A2I1HAW3_9GLOM</name>
<proteinExistence type="predicted"/>
<protein>
    <submittedName>
        <fullName evidence="1">Uncharacterized protein</fullName>
    </submittedName>
</protein>
<dbReference type="EMBL" id="LLXI01002028">
    <property type="protein sequence ID" value="PKY55985.1"/>
    <property type="molecule type" value="Genomic_DNA"/>
</dbReference>
<gene>
    <name evidence="1" type="ORF">RhiirA4_475897</name>
</gene>
<sequence>MKLTREDILSKTHENMKEMVSAGQEKEYSIHYIKNAFWEFPNLNIYETCVLDHMHHIDLRLFKYQLEFTQEILKKVRRLELQKIFDERLRQIPHFPGLKLLSKVGQLKVMTASDYHHIMKIAIFALDEIFSEENEITCKELCELYTKFNKMYTISKQELYTENELNIFEEAIIGWCIEFKRIFSPLSTMDCSFPKLYSWRYHAVPAIVKYGALNGLSTETYETLHKLYIKIPYRTTNRKHVIQQLVNAVSNLTETLSFQRKELTSTTSGMKVIRHKTEGLGKILWELNLDFIDEKIKSLKKFENLPHSNYIKGLAQIITALDTFLDTSSQDSENDFFIKIYDSVHLESGEVLKSMGEFQGKEWFSNVVVTHAEDQGQDEEPIVYGYSQLYYTKEYNIIPVESINQEISAVLHLKKFPDALNNYLLPSWSNTKAAKIYHHLAIVANASVSRNERNEHIDKHHCFTFMKKAKQFTALSLTNSIIISQNDKAKISLDIPAVRRIFQTIQIGMSSATHMSDLNLLTQDSYFDEILKVDGQIKPIWIILVDGDPDKNPYYMKNIYQYLYNNPVERNIASFSQKLTGITLPIDKYGSHLNSQSQVDDSELAMRNFHYADEALCTL</sequence>
<evidence type="ECO:0000313" key="2">
    <source>
        <dbReference type="Proteomes" id="UP000234323"/>
    </source>
</evidence>
<organism evidence="1 2">
    <name type="scientific">Rhizophagus irregularis</name>
    <dbReference type="NCBI Taxonomy" id="588596"/>
    <lineage>
        <taxon>Eukaryota</taxon>
        <taxon>Fungi</taxon>
        <taxon>Fungi incertae sedis</taxon>
        <taxon>Mucoromycota</taxon>
        <taxon>Glomeromycotina</taxon>
        <taxon>Glomeromycetes</taxon>
        <taxon>Glomerales</taxon>
        <taxon>Glomeraceae</taxon>
        <taxon>Rhizophagus</taxon>
    </lineage>
</organism>
<dbReference type="PANTHER" id="PTHR46954">
    <property type="entry name" value="C2H2-TYPE DOMAIN-CONTAINING PROTEIN"/>
    <property type="match status" value="1"/>
</dbReference>
<comment type="caution">
    <text evidence="1">The sequence shown here is derived from an EMBL/GenBank/DDBJ whole genome shotgun (WGS) entry which is preliminary data.</text>
</comment>
<accession>A0A2I1HAW3</accession>
<reference evidence="1 2" key="1">
    <citation type="submission" date="2015-10" db="EMBL/GenBank/DDBJ databases">
        <title>Genome analyses suggest a sexual origin of heterokaryosis in a supposedly ancient asexual fungus.</title>
        <authorList>
            <person name="Ropars J."/>
            <person name="Sedzielewska K."/>
            <person name="Noel J."/>
            <person name="Charron P."/>
            <person name="Farinelli L."/>
            <person name="Marton T."/>
            <person name="Kruger M."/>
            <person name="Pelin A."/>
            <person name="Brachmann A."/>
            <person name="Corradi N."/>
        </authorList>
    </citation>
    <scope>NUCLEOTIDE SEQUENCE [LARGE SCALE GENOMIC DNA]</scope>
    <source>
        <strain evidence="1 2">A4</strain>
    </source>
</reference>
<dbReference type="VEuPathDB" id="FungiDB:RhiirFUN_025284"/>
<dbReference type="Proteomes" id="UP000234323">
    <property type="component" value="Unassembled WGS sequence"/>
</dbReference>